<dbReference type="AlphaFoldDB" id="A0A8J3CMZ0"/>
<accession>A0A8J3CMZ0</accession>
<dbReference type="NCBIfam" id="NF040521">
    <property type="entry name" value="C45_proenzyme"/>
    <property type="match status" value="1"/>
</dbReference>
<dbReference type="InterPro" id="IPR005079">
    <property type="entry name" value="Peptidase_C45_hydrolase"/>
</dbReference>
<evidence type="ECO:0000313" key="3">
    <source>
        <dbReference type="Proteomes" id="UP000614287"/>
    </source>
</evidence>
<evidence type="ECO:0000259" key="1">
    <source>
        <dbReference type="Pfam" id="PF03417"/>
    </source>
</evidence>
<keyword evidence="3" id="KW-1185">Reference proteome</keyword>
<comment type="caution">
    <text evidence="2">The sequence shown here is derived from an EMBL/GenBank/DDBJ whole genome shotgun (WGS) entry which is preliminary data.</text>
</comment>
<dbReference type="InterPro" id="IPR047794">
    <property type="entry name" value="C45_proenzyme-like"/>
</dbReference>
<reference evidence="2" key="2">
    <citation type="submission" date="2020-09" db="EMBL/GenBank/DDBJ databases">
        <authorList>
            <person name="Sun Q."/>
            <person name="Kim S."/>
        </authorList>
    </citation>
    <scope>NUCLEOTIDE SEQUENCE</scope>
    <source>
        <strain evidence="2">KCTC 32501</strain>
    </source>
</reference>
<sequence length="396" mass="44262">MGTSTIHFRAMSEDAPSHKWLARAQHFWPAYERWYGWGGLTRRPSYLACRRAMRTHMPELVPMYEKLTEMLGGEDAQARFLSLWTPPPFIAGCSQAIWQNPNPSVSSTNNALLRNYDFSPALLEGSMFSTKWHNQRVIAMSDCIWGVLDGMNESGVAVSLSFGGRTIVGEGFGVPIILRYILEFATSGREAVAMLNRIPSHMSYSVTVLDKTGFNVIVHLAPDRAPQVVTEKVVTNFQGEVMWLAHARATRSVERRDTLNACLSNGVDLSTMTNALMQPPVFQTSFHRGYGTLYGAVYMPEQNEIDFIWPSYRWHQSVDAFDEGEIKVSYGTTYLDQMSGAENGTVTMPSERIGADVAWMDDVVQPHEVVRLEVIAGAAKVAFVPWDNGGYVWATV</sequence>
<dbReference type="Proteomes" id="UP000614287">
    <property type="component" value="Unassembled WGS sequence"/>
</dbReference>
<dbReference type="Gene3D" id="3.60.60.10">
    <property type="entry name" value="Penicillin V Acylase, Chain A"/>
    <property type="match status" value="1"/>
</dbReference>
<gene>
    <name evidence="2" type="ORF">GCM10009007_12450</name>
</gene>
<dbReference type="EMBL" id="BMZG01000006">
    <property type="protein sequence ID" value="GHA73096.1"/>
    <property type="molecule type" value="Genomic_DNA"/>
</dbReference>
<proteinExistence type="predicted"/>
<dbReference type="Pfam" id="PF03417">
    <property type="entry name" value="AAT"/>
    <property type="match status" value="1"/>
</dbReference>
<evidence type="ECO:0000313" key="2">
    <source>
        <dbReference type="EMBL" id="GHA73096.1"/>
    </source>
</evidence>
<organism evidence="2 3">
    <name type="scientific">Formosimonas limnophila</name>
    <dbReference type="NCBI Taxonomy" id="1384487"/>
    <lineage>
        <taxon>Bacteria</taxon>
        <taxon>Pseudomonadati</taxon>
        <taxon>Pseudomonadota</taxon>
        <taxon>Betaproteobacteria</taxon>
        <taxon>Burkholderiales</taxon>
        <taxon>Burkholderiaceae</taxon>
        <taxon>Formosimonas</taxon>
    </lineage>
</organism>
<reference evidence="2" key="1">
    <citation type="journal article" date="2014" name="Int. J. Syst. Evol. Microbiol.">
        <title>Complete genome sequence of Corynebacterium casei LMG S-19264T (=DSM 44701T), isolated from a smear-ripened cheese.</title>
        <authorList>
            <consortium name="US DOE Joint Genome Institute (JGI-PGF)"/>
            <person name="Walter F."/>
            <person name="Albersmeier A."/>
            <person name="Kalinowski J."/>
            <person name="Ruckert C."/>
        </authorList>
    </citation>
    <scope>NUCLEOTIDE SEQUENCE</scope>
    <source>
        <strain evidence="2">KCTC 32501</strain>
    </source>
</reference>
<name>A0A8J3CMZ0_9BURK</name>
<protein>
    <submittedName>
        <fullName evidence="2">Peptidase C45</fullName>
    </submittedName>
</protein>
<dbReference type="RefSeq" id="WP_189493089.1">
    <property type="nucleotide sequence ID" value="NZ_BMZG01000006.1"/>
</dbReference>
<feature type="domain" description="Peptidase C45 hydrolase" evidence="1">
    <location>
        <begin position="110"/>
        <end position="311"/>
    </location>
</feature>